<evidence type="ECO:0000313" key="7">
    <source>
        <dbReference type="Proteomes" id="UP000531216"/>
    </source>
</evidence>
<evidence type="ECO:0000256" key="2">
    <source>
        <dbReference type="ARBA" id="ARBA00023015"/>
    </source>
</evidence>
<sequence>MGASKVLQTSQSTVVRRIAGLEAHLGFPLFERRASGYIPTEHLQALLPAIEAVAKATQTFETLVDTRQRSLTGTLRFTAPEVLISYVLPQVLARFRETYPAVGLELIGTDRAVDLAEGEADVALRAGSIPAVSDLFGRRLAYDRIAVVASRDYASRHGLPGSVEDLARHQVIWASYVPPRHPLALWVKTAVPSSAIALRPDTAVATFAAIRAGLGLGFFHSFFVDRDPELVRAPMELPLEPNELWILAHERSRQSAPVRQFMAFVSAYVLGSSPANARSA</sequence>
<dbReference type="SUPFAM" id="SSF53850">
    <property type="entry name" value="Periplasmic binding protein-like II"/>
    <property type="match status" value="1"/>
</dbReference>
<dbReference type="InterPro" id="IPR005119">
    <property type="entry name" value="LysR_subst-bd"/>
</dbReference>
<dbReference type="PANTHER" id="PTHR30537">
    <property type="entry name" value="HTH-TYPE TRANSCRIPTIONAL REGULATOR"/>
    <property type="match status" value="1"/>
</dbReference>
<dbReference type="GO" id="GO:0003700">
    <property type="term" value="F:DNA-binding transcription factor activity"/>
    <property type="evidence" value="ECO:0007669"/>
    <property type="project" value="InterPro"/>
</dbReference>
<evidence type="ECO:0000259" key="5">
    <source>
        <dbReference type="PROSITE" id="PS50931"/>
    </source>
</evidence>
<dbReference type="PANTHER" id="PTHR30537:SF3">
    <property type="entry name" value="TRANSCRIPTIONAL REGULATORY PROTEIN"/>
    <property type="match status" value="1"/>
</dbReference>
<dbReference type="SUPFAM" id="SSF46785">
    <property type="entry name" value="Winged helix' DNA-binding domain"/>
    <property type="match status" value="1"/>
</dbReference>
<keyword evidence="2" id="KW-0805">Transcription regulation</keyword>
<dbReference type="InterPro" id="IPR058163">
    <property type="entry name" value="LysR-type_TF_proteobact-type"/>
</dbReference>
<dbReference type="InterPro" id="IPR036388">
    <property type="entry name" value="WH-like_DNA-bd_sf"/>
</dbReference>
<dbReference type="Proteomes" id="UP000531216">
    <property type="component" value="Unassembled WGS sequence"/>
</dbReference>
<evidence type="ECO:0000256" key="3">
    <source>
        <dbReference type="ARBA" id="ARBA00023125"/>
    </source>
</evidence>
<dbReference type="InterPro" id="IPR036390">
    <property type="entry name" value="WH_DNA-bd_sf"/>
</dbReference>
<dbReference type="Pfam" id="PF03466">
    <property type="entry name" value="LysR_substrate"/>
    <property type="match status" value="1"/>
</dbReference>
<reference evidence="6 7" key="1">
    <citation type="submission" date="2020-08" db="EMBL/GenBank/DDBJ databases">
        <title>Genomic Encyclopedia of Type Strains, Phase IV (KMG-IV): sequencing the most valuable type-strain genomes for metagenomic binning, comparative biology and taxonomic classification.</title>
        <authorList>
            <person name="Goeker M."/>
        </authorList>
    </citation>
    <scope>NUCLEOTIDE SEQUENCE [LARGE SCALE GENOMIC DNA]</scope>
    <source>
        <strain evidence="6 7">DSM 25024</strain>
    </source>
</reference>
<dbReference type="GO" id="GO:0043565">
    <property type="term" value="F:sequence-specific DNA binding"/>
    <property type="evidence" value="ECO:0007669"/>
    <property type="project" value="TreeGrafter"/>
</dbReference>
<dbReference type="GO" id="GO:0006351">
    <property type="term" value="P:DNA-templated transcription"/>
    <property type="evidence" value="ECO:0007669"/>
    <property type="project" value="TreeGrafter"/>
</dbReference>
<name>A0A7W6BUP1_9HYPH</name>
<evidence type="ECO:0000313" key="6">
    <source>
        <dbReference type="EMBL" id="MBB3938331.1"/>
    </source>
</evidence>
<gene>
    <name evidence="6" type="ORF">GGR05_004503</name>
</gene>
<accession>A0A7W6BUP1</accession>
<comment type="caution">
    <text evidence="6">The sequence shown here is derived from an EMBL/GenBank/DDBJ whole genome shotgun (WGS) entry which is preliminary data.</text>
</comment>
<dbReference type="PROSITE" id="PS50931">
    <property type="entry name" value="HTH_LYSR"/>
    <property type="match status" value="1"/>
</dbReference>
<dbReference type="Pfam" id="PF00126">
    <property type="entry name" value="HTH_1"/>
    <property type="match status" value="1"/>
</dbReference>
<dbReference type="InterPro" id="IPR000847">
    <property type="entry name" value="LysR_HTH_N"/>
</dbReference>
<organism evidence="6 7">
    <name type="scientific">Aureimonas phyllosphaerae</name>
    <dbReference type="NCBI Taxonomy" id="1166078"/>
    <lineage>
        <taxon>Bacteria</taxon>
        <taxon>Pseudomonadati</taxon>
        <taxon>Pseudomonadota</taxon>
        <taxon>Alphaproteobacteria</taxon>
        <taxon>Hyphomicrobiales</taxon>
        <taxon>Aurantimonadaceae</taxon>
        <taxon>Aureimonas</taxon>
    </lineage>
</organism>
<evidence type="ECO:0000256" key="4">
    <source>
        <dbReference type="ARBA" id="ARBA00023163"/>
    </source>
</evidence>
<dbReference type="Gene3D" id="1.10.10.10">
    <property type="entry name" value="Winged helix-like DNA-binding domain superfamily/Winged helix DNA-binding domain"/>
    <property type="match status" value="1"/>
</dbReference>
<keyword evidence="3 6" id="KW-0238">DNA-binding</keyword>
<keyword evidence="4" id="KW-0804">Transcription</keyword>
<dbReference type="EMBL" id="JACIDO010000030">
    <property type="protein sequence ID" value="MBB3938331.1"/>
    <property type="molecule type" value="Genomic_DNA"/>
</dbReference>
<dbReference type="Gene3D" id="3.40.190.290">
    <property type="match status" value="1"/>
</dbReference>
<proteinExistence type="inferred from homology"/>
<comment type="similarity">
    <text evidence="1">Belongs to the LysR transcriptional regulatory family.</text>
</comment>
<dbReference type="AlphaFoldDB" id="A0A7W6BUP1"/>
<feature type="domain" description="HTH lysR-type" evidence="5">
    <location>
        <begin position="1"/>
        <end position="40"/>
    </location>
</feature>
<protein>
    <submittedName>
        <fullName evidence="6">DNA-binding transcriptional LysR family regulator</fullName>
    </submittedName>
</protein>
<evidence type="ECO:0000256" key="1">
    <source>
        <dbReference type="ARBA" id="ARBA00009437"/>
    </source>
</evidence>
<keyword evidence="7" id="KW-1185">Reference proteome</keyword>